<dbReference type="PANTHER" id="PTHR48081">
    <property type="entry name" value="AB HYDROLASE SUPERFAMILY PROTEIN C4A8.06C"/>
    <property type="match status" value="1"/>
</dbReference>
<dbReference type="GO" id="GO:0008236">
    <property type="term" value="F:serine-type peptidase activity"/>
    <property type="evidence" value="ECO:0007669"/>
    <property type="project" value="InterPro"/>
</dbReference>
<dbReference type="InterPro" id="IPR001375">
    <property type="entry name" value="Peptidase_S9_cat"/>
</dbReference>
<feature type="domain" description="Peptidase S9 prolyl oligopeptidase catalytic" evidence="2">
    <location>
        <begin position="253"/>
        <end position="306"/>
    </location>
</feature>
<dbReference type="AlphaFoldDB" id="A0A9P9WWM4"/>
<dbReference type="EMBL" id="JAFIMR010000002">
    <property type="protein sequence ID" value="KAI1880560.1"/>
    <property type="molecule type" value="Genomic_DNA"/>
</dbReference>
<evidence type="ECO:0000313" key="4">
    <source>
        <dbReference type="EMBL" id="KAI1880560.1"/>
    </source>
</evidence>
<dbReference type="InterPro" id="IPR049492">
    <property type="entry name" value="BD-FAE-like_dom"/>
</dbReference>
<name>A0A9P9WWM4_9PEZI</name>
<dbReference type="Proteomes" id="UP000829685">
    <property type="component" value="Unassembled WGS sequence"/>
</dbReference>
<gene>
    <name evidence="4" type="ORF">JX265_000800</name>
</gene>
<evidence type="ECO:0008006" key="6">
    <source>
        <dbReference type="Google" id="ProtNLM"/>
    </source>
</evidence>
<evidence type="ECO:0000259" key="3">
    <source>
        <dbReference type="Pfam" id="PF20434"/>
    </source>
</evidence>
<organism evidence="4 5">
    <name type="scientific">Neoarthrinium moseri</name>
    <dbReference type="NCBI Taxonomy" id="1658444"/>
    <lineage>
        <taxon>Eukaryota</taxon>
        <taxon>Fungi</taxon>
        <taxon>Dikarya</taxon>
        <taxon>Ascomycota</taxon>
        <taxon>Pezizomycotina</taxon>
        <taxon>Sordariomycetes</taxon>
        <taxon>Xylariomycetidae</taxon>
        <taxon>Amphisphaeriales</taxon>
        <taxon>Apiosporaceae</taxon>
        <taxon>Neoarthrinium</taxon>
    </lineage>
</organism>
<dbReference type="Pfam" id="PF20434">
    <property type="entry name" value="BD-FAE"/>
    <property type="match status" value="1"/>
</dbReference>
<dbReference type="InterPro" id="IPR029058">
    <property type="entry name" value="AB_hydrolase_fold"/>
</dbReference>
<keyword evidence="1" id="KW-0378">Hydrolase</keyword>
<protein>
    <recommendedName>
        <fullName evidence="6">Alpha/beta-hydrolase</fullName>
    </recommendedName>
</protein>
<evidence type="ECO:0000259" key="2">
    <source>
        <dbReference type="Pfam" id="PF00326"/>
    </source>
</evidence>
<reference evidence="4" key="1">
    <citation type="submission" date="2021-03" db="EMBL/GenBank/DDBJ databases">
        <title>Revisited historic fungal species revealed as producer of novel bioactive compounds through whole genome sequencing and comparative genomics.</title>
        <authorList>
            <person name="Vignolle G.A."/>
            <person name="Hochenegger N."/>
            <person name="Mach R.L."/>
            <person name="Mach-Aigner A.R."/>
            <person name="Javad Rahimi M."/>
            <person name="Salim K.A."/>
            <person name="Chan C.M."/>
            <person name="Lim L.B.L."/>
            <person name="Cai F."/>
            <person name="Druzhinina I.S."/>
            <person name="U'Ren J.M."/>
            <person name="Derntl C."/>
        </authorList>
    </citation>
    <scope>NUCLEOTIDE SEQUENCE</scope>
    <source>
        <strain evidence="4">TUCIM 5799</strain>
    </source>
</reference>
<dbReference type="Gene3D" id="3.40.50.1820">
    <property type="entry name" value="alpha/beta hydrolase"/>
    <property type="match status" value="1"/>
</dbReference>
<accession>A0A9P9WWM4</accession>
<proteinExistence type="predicted"/>
<comment type="caution">
    <text evidence="4">The sequence shown here is derived from an EMBL/GenBank/DDBJ whole genome shotgun (WGS) entry which is preliminary data.</text>
</comment>
<keyword evidence="5" id="KW-1185">Reference proteome</keyword>
<dbReference type="GO" id="GO:0006508">
    <property type="term" value="P:proteolysis"/>
    <property type="evidence" value="ECO:0007669"/>
    <property type="project" value="InterPro"/>
</dbReference>
<dbReference type="InterPro" id="IPR050300">
    <property type="entry name" value="GDXG_lipolytic_enzyme"/>
</dbReference>
<feature type="domain" description="BD-FAE-like" evidence="3">
    <location>
        <begin position="25"/>
        <end position="137"/>
    </location>
</feature>
<dbReference type="OrthoDB" id="19653at2759"/>
<dbReference type="Pfam" id="PF00326">
    <property type="entry name" value="Peptidase_S9"/>
    <property type="match status" value="1"/>
</dbReference>
<dbReference type="SUPFAM" id="SSF53474">
    <property type="entry name" value="alpha/beta-Hydrolases"/>
    <property type="match status" value="1"/>
</dbReference>
<sequence length="335" mass="36658">MHGFQIPAGHQTLVYSKVDGHEIKLDYWLPRNANGALPAVIYYHGGGMTAGSRRSFDFPHGMHSACQENGYIFISADYRLCHPCTALDQIDDVKALFQYLGGKFGMELPSGTSLALNRIAVTGSSAGAYSARVACLYAEPKPAVLMTAFGLAGDLLLDHWLTPRPATSLGQLVSLDKVPEFLADKTVVSDDQQFDFKKSRFALTARWELDGTMLDNIFGHPGLGKELLAVEKEQRGDAIPSKLKPAFPQLFVSKDYPPSVFVHGTLDEVVPKEESINQHRQLEYLGVKSKLLLVEGAGHSLIDPTSGFPPTMAKGADEAYETAFRFIVEVINSIQ</sequence>
<evidence type="ECO:0000313" key="5">
    <source>
        <dbReference type="Proteomes" id="UP000829685"/>
    </source>
</evidence>
<evidence type="ECO:0000256" key="1">
    <source>
        <dbReference type="ARBA" id="ARBA00022801"/>
    </source>
</evidence>